<evidence type="ECO:0000313" key="2">
    <source>
        <dbReference type="EMBL" id="MER6432528.1"/>
    </source>
</evidence>
<organism evidence="2 3">
    <name type="scientific">Streptomyces sp. 900105245</name>
    <dbReference type="NCBI Taxonomy" id="3154379"/>
    <lineage>
        <taxon>Bacteria</taxon>
        <taxon>Bacillati</taxon>
        <taxon>Actinomycetota</taxon>
        <taxon>Actinomycetes</taxon>
        <taxon>Kitasatosporales</taxon>
        <taxon>Streptomycetaceae</taxon>
        <taxon>Streptomyces</taxon>
    </lineage>
</organism>
<protein>
    <submittedName>
        <fullName evidence="2">Uncharacterized protein</fullName>
    </submittedName>
</protein>
<evidence type="ECO:0000256" key="1">
    <source>
        <dbReference type="SAM" id="MobiDB-lite"/>
    </source>
</evidence>
<accession>A0ABV1UFP5</accession>
<reference evidence="2 3" key="1">
    <citation type="submission" date="2024-06" db="EMBL/GenBank/DDBJ databases">
        <title>The Natural Products Discovery Center: Release of the First 8490 Sequenced Strains for Exploring Actinobacteria Biosynthetic Diversity.</title>
        <authorList>
            <person name="Kalkreuter E."/>
            <person name="Kautsar S.A."/>
            <person name="Yang D."/>
            <person name="Bader C.D."/>
            <person name="Teijaro C.N."/>
            <person name="Fluegel L."/>
            <person name="Davis C.M."/>
            <person name="Simpson J.R."/>
            <person name="Lauterbach L."/>
            <person name="Steele A.D."/>
            <person name="Gui C."/>
            <person name="Meng S."/>
            <person name="Li G."/>
            <person name="Viehrig K."/>
            <person name="Ye F."/>
            <person name="Su P."/>
            <person name="Kiefer A.F."/>
            <person name="Nichols A."/>
            <person name="Cepeda A.J."/>
            <person name="Yan W."/>
            <person name="Fan B."/>
            <person name="Jiang Y."/>
            <person name="Adhikari A."/>
            <person name="Zheng C.-J."/>
            <person name="Schuster L."/>
            <person name="Cowan T.M."/>
            <person name="Smanski M.J."/>
            <person name="Chevrette M.G."/>
            <person name="De Carvalho L.P.S."/>
            <person name="Shen B."/>
        </authorList>
    </citation>
    <scope>NUCLEOTIDE SEQUENCE [LARGE SCALE GENOMIC DNA]</scope>
    <source>
        <strain evidence="2 3">NPDC001166</strain>
    </source>
</reference>
<proteinExistence type="predicted"/>
<dbReference type="Proteomes" id="UP001470023">
    <property type="component" value="Unassembled WGS sequence"/>
</dbReference>
<sequence>MESLHAVTASGKRRLRVASGLAPWYAAGSPRGAGRHRPVPLAVAPERKV</sequence>
<name>A0ABV1UFP5_9ACTN</name>
<dbReference type="EMBL" id="JBEPAZ010000043">
    <property type="protein sequence ID" value="MER6432528.1"/>
    <property type="molecule type" value="Genomic_DNA"/>
</dbReference>
<dbReference type="RefSeq" id="WP_352065136.1">
    <property type="nucleotide sequence ID" value="NZ_JBEPAZ010000043.1"/>
</dbReference>
<feature type="region of interest" description="Disordered" evidence="1">
    <location>
        <begin position="26"/>
        <end position="49"/>
    </location>
</feature>
<evidence type="ECO:0000313" key="3">
    <source>
        <dbReference type="Proteomes" id="UP001470023"/>
    </source>
</evidence>
<gene>
    <name evidence="2" type="ORF">ABT272_33100</name>
</gene>
<comment type="caution">
    <text evidence="2">The sequence shown here is derived from an EMBL/GenBank/DDBJ whole genome shotgun (WGS) entry which is preliminary data.</text>
</comment>
<keyword evidence="3" id="KW-1185">Reference proteome</keyword>